<reference evidence="2" key="1">
    <citation type="journal article" date="2021" name="New Phytol.">
        <title>Evolutionary innovations through gain and loss of genes in the ectomycorrhizal Boletales.</title>
        <authorList>
            <person name="Wu G."/>
            <person name="Miyauchi S."/>
            <person name="Morin E."/>
            <person name="Kuo A."/>
            <person name="Drula E."/>
            <person name="Varga T."/>
            <person name="Kohler A."/>
            <person name="Feng B."/>
            <person name="Cao Y."/>
            <person name="Lipzen A."/>
            <person name="Daum C."/>
            <person name="Hundley H."/>
            <person name="Pangilinan J."/>
            <person name="Johnson J."/>
            <person name="Barry K."/>
            <person name="LaButti K."/>
            <person name="Ng V."/>
            <person name="Ahrendt S."/>
            <person name="Min B."/>
            <person name="Choi I.G."/>
            <person name="Park H."/>
            <person name="Plett J.M."/>
            <person name="Magnuson J."/>
            <person name="Spatafora J.W."/>
            <person name="Nagy L.G."/>
            <person name="Henrissat B."/>
            <person name="Grigoriev I.V."/>
            <person name="Yang Z.L."/>
            <person name="Xu J."/>
            <person name="Martin F.M."/>
        </authorList>
    </citation>
    <scope>NUCLEOTIDE SEQUENCE</scope>
    <source>
        <strain evidence="2">KKN 215</strain>
    </source>
</reference>
<sequence length="378" mass="41690">MAYQYYQSALPGWGQRKVHFGVPPIPNIRPQPHWNGWDYYNAHGINADPSVFFSVMSHVRDHGGRNGYSHEEAKDWHRRVYGGLTDLTRVLPSDVGAAAAYEAYRMWKHHRRSLYEHLSHDTEREREGLIGLATAEASHLWQYTGRPMDNYGLREALESAALTAYSISNRVMDDSRGFGRFFSRLSSRRSSTSSGSVDEDYDRDYRRHRRHSSVGAAPPIIPGRVGSTHSYGTPYTNSIPMPGSTPYSNPIPIPGQGSSYGGGLAGSYHSHSGLPGSYGSSSYQPGLQGYPSSYGNHAGSAYGAQPQYAPSGYAPTQPYTIQGSAYPGGGVALPAVPPGSTIIIHQQPRRRHNSTSTHKRHHSHHRSLSSDPRRVGFI</sequence>
<dbReference type="AlphaFoldDB" id="A0A8K0UJW2"/>
<evidence type="ECO:0000256" key="1">
    <source>
        <dbReference type="SAM" id="MobiDB-lite"/>
    </source>
</evidence>
<protein>
    <submittedName>
        <fullName evidence="2">Uncharacterized protein</fullName>
    </submittedName>
</protein>
<organism evidence="2 3">
    <name type="scientific">Cristinia sonorae</name>
    <dbReference type="NCBI Taxonomy" id="1940300"/>
    <lineage>
        <taxon>Eukaryota</taxon>
        <taxon>Fungi</taxon>
        <taxon>Dikarya</taxon>
        <taxon>Basidiomycota</taxon>
        <taxon>Agaricomycotina</taxon>
        <taxon>Agaricomycetes</taxon>
        <taxon>Agaricomycetidae</taxon>
        <taxon>Agaricales</taxon>
        <taxon>Pleurotineae</taxon>
        <taxon>Stephanosporaceae</taxon>
        <taxon>Cristinia</taxon>
    </lineage>
</organism>
<proteinExistence type="predicted"/>
<feature type="compositionally biased region" description="Basic residues" evidence="1">
    <location>
        <begin position="347"/>
        <end position="367"/>
    </location>
</feature>
<keyword evidence="3" id="KW-1185">Reference proteome</keyword>
<evidence type="ECO:0000313" key="2">
    <source>
        <dbReference type="EMBL" id="KAH8093870.1"/>
    </source>
</evidence>
<dbReference type="OrthoDB" id="2802356at2759"/>
<comment type="caution">
    <text evidence="2">The sequence shown here is derived from an EMBL/GenBank/DDBJ whole genome shotgun (WGS) entry which is preliminary data.</text>
</comment>
<evidence type="ECO:0000313" key="3">
    <source>
        <dbReference type="Proteomes" id="UP000813824"/>
    </source>
</evidence>
<dbReference type="Proteomes" id="UP000813824">
    <property type="component" value="Unassembled WGS sequence"/>
</dbReference>
<dbReference type="EMBL" id="JAEVFJ010000027">
    <property type="protein sequence ID" value="KAH8093870.1"/>
    <property type="molecule type" value="Genomic_DNA"/>
</dbReference>
<feature type="region of interest" description="Disordered" evidence="1">
    <location>
        <begin position="346"/>
        <end position="378"/>
    </location>
</feature>
<name>A0A8K0UJW2_9AGAR</name>
<gene>
    <name evidence="2" type="ORF">BXZ70DRAFT_908994</name>
</gene>
<accession>A0A8K0UJW2</accession>